<name>A0A937HEU1_9PROT</name>
<dbReference type="InterPro" id="IPR050902">
    <property type="entry name" value="ABC_Transporter_SBP"/>
</dbReference>
<dbReference type="Pfam" id="PF01497">
    <property type="entry name" value="Peripla_BP_2"/>
    <property type="match status" value="1"/>
</dbReference>
<protein>
    <submittedName>
        <fullName evidence="2">ABC transporter substrate-binding protein</fullName>
    </submittedName>
</protein>
<dbReference type="AlphaFoldDB" id="A0A937HEU1"/>
<evidence type="ECO:0000313" key="3">
    <source>
        <dbReference type="Proteomes" id="UP000785783"/>
    </source>
</evidence>
<dbReference type="PROSITE" id="PS50983">
    <property type="entry name" value="FE_B12_PBP"/>
    <property type="match status" value="1"/>
</dbReference>
<feature type="domain" description="Fe/B12 periplasmic-binding" evidence="1">
    <location>
        <begin position="24"/>
        <end position="272"/>
    </location>
</feature>
<dbReference type="PANTHER" id="PTHR30535:SF34">
    <property type="entry name" value="MOLYBDATE-BINDING PROTEIN MOLA"/>
    <property type="match status" value="1"/>
</dbReference>
<dbReference type="Gene3D" id="3.40.50.1980">
    <property type="entry name" value="Nitrogenase molybdenum iron protein domain"/>
    <property type="match status" value="2"/>
</dbReference>
<dbReference type="EMBL" id="JADHOK010000014">
    <property type="protein sequence ID" value="MBL6761476.1"/>
    <property type="molecule type" value="Genomic_DNA"/>
</dbReference>
<dbReference type="PANTHER" id="PTHR30535">
    <property type="entry name" value="VITAMIN B12-BINDING PROTEIN"/>
    <property type="match status" value="1"/>
</dbReference>
<dbReference type="GO" id="GO:0071281">
    <property type="term" value="P:cellular response to iron ion"/>
    <property type="evidence" value="ECO:0007669"/>
    <property type="project" value="TreeGrafter"/>
</dbReference>
<proteinExistence type="predicted"/>
<dbReference type="Proteomes" id="UP000785783">
    <property type="component" value="Unassembled WGS sequence"/>
</dbReference>
<evidence type="ECO:0000259" key="1">
    <source>
        <dbReference type="PROSITE" id="PS50983"/>
    </source>
</evidence>
<comment type="caution">
    <text evidence="2">The sequence shown here is derived from an EMBL/GenBank/DDBJ whole genome shotgun (WGS) entry which is preliminary data.</text>
</comment>
<evidence type="ECO:0000313" key="2">
    <source>
        <dbReference type="EMBL" id="MBL6761476.1"/>
    </source>
</evidence>
<sequence>MRLLAPLFILSLLALPLRAEELPRVLSLNLCADAYLMGFAEKNQIAALTHLSRNAAFSPHAEAARAYPVSDGQIEAIIDLQPEIIIVSSWSDPMRNRLIERLGFTLLVLDAAQDYDSARAEIITLGKAIGREAAARAYLAKLDAEMATAQPIAQTPPRILPVQRRNLTVGRGHILDDIITRAGAINLGRSDDGTTMHRVSLESALAANADFILLNETAAQPDSRGMEFITHPAMAAAYPPPRRLFIDNNLLVCAGASTPRAVAALLAQLSSN</sequence>
<accession>A0A937HEU1</accession>
<dbReference type="InterPro" id="IPR002491">
    <property type="entry name" value="ABC_transptr_periplasmic_BD"/>
</dbReference>
<reference evidence="2" key="1">
    <citation type="submission" date="2020-10" db="EMBL/GenBank/DDBJ databases">
        <title>Microbiome of the Black Sea water column analyzed by genome centric metagenomics.</title>
        <authorList>
            <person name="Cabello-Yeves P.J."/>
            <person name="Callieri C."/>
            <person name="Picazo A."/>
            <person name="Mehrshad M."/>
            <person name="Haro-Moreno J.M."/>
            <person name="Roda-Garcia J."/>
            <person name="Dzembekova N."/>
            <person name="Slabakova V."/>
            <person name="Slabakova N."/>
            <person name="Moncheva S."/>
            <person name="Rodriguez-Valera F."/>
        </authorList>
    </citation>
    <scope>NUCLEOTIDE SEQUENCE</scope>
    <source>
        <strain evidence="2">BS307-5m-G5</strain>
    </source>
</reference>
<dbReference type="SUPFAM" id="SSF53807">
    <property type="entry name" value="Helical backbone' metal receptor"/>
    <property type="match status" value="1"/>
</dbReference>
<organism evidence="2 3">
    <name type="scientific">PS1 clade bacterium</name>
    <dbReference type="NCBI Taxonomy" id="2175152"/>
    <lineage>
        <taxon>Bacteria</taxon>
        <taxon>Pseudomonadati</taxon>
        <taxon>Pseudomonadota</taxon>
        <taxon>Alphaproteobacteria</taxon>
        <taxon>PS1 clade</taxon>
    </lineage>
</organism>
<gene>
    <name evidence="2" type="ORF">ISQ19_02140</name>
</gene>